<dbReference type="Proteomes" id="UP000430222">
    <property type="component" value="Unassembled WGS sequence"/>
</dbReference>
<dbReference type="Gene3D" id="2.60.320.10">
    <property type="entry name" value="N-utilization substance G protein NusG, insert domain"/>
    <property type="match status" value="1"/>
</dbReference>
<protein>
    <submittedName>
        <fullName evidence="1">NusG domain II-containing protein</fullName>
    </submittedName>
</protein>
<dbReference type="EMBL" id="VUNL01000017">
    <property type="protein sequence ID" value="MSV25855.1"/>
    <property type="molecule type" value="Genomic_DNA"/>
</dbReference>
<dbReference type="AlphaFoldDB" id="A0A6I2UZR6"/>
<dbReference type="InterPro" id="IPR038690">
    <property type="entry name" value="NusG_2_sf"/>
</dbReference>
<gene>
    <name evidence="1" type="ORF">FYJ78_11910</name>
</gene>
<dbReference type="CDD" id="cd09911">
    <property type="entry name" value="Lin0431_like"/>
    <property type="match status" value="1"/>
</dbReference>
<dbReference type="Pfam" id="PF07009">
    <property type="entry name" value="NusG_II"/>
    <property type="match status" value="1"/>
</dbReference>
<accession>A0A6I2UZR6</accession>
<evidence type="ECO:0000313" key="1">
    <source>
        <dbReference type="EMBL" id="MSV25855.1"/>
    </source>
</evidence>
<organism evidence="1 2">
    <name type="scientific">Selenomonas montiformis</name>
    <dbReference type="NCBI Taxonomy" id="2652285"/>
    <lineage>
        <taxon>Bacteria</taxon>
        <taxon>Bacillati</taxon>
        <taxon>Bacillota</taxon>
        <taxon>Negativicutes</taxon>
        <taxon>Selenomonadales</taxon>
        <taxon>Selenomonadaceae</taxon>
        <taxon>Selenomonas</taxon>
    </lineage>
</organism>
<proteinExistence type="predicted"/>
<sequence length="125" mass="13675">MLKRADLLLILTLLCLSFAPLLFLSGRSGAVYADITVDGHLYRRVPLSGRHGREEFTVRTPDGSNTICVEGETIAVTEADCPDEICVETGRASRPGDIIACLPHRLIIEVKGDAGNEEPDLIRMR</sequence>
<name>A0A6I2UZR6_9FIRM</name>
<comment type="caution">
    <text evidence="1">The sequence shown here is derived from an EMBL/GenBank/DDBJ whole genome shotgun (WGS) entry which is preliminary data.</text>
</comment>
<reference evidence="1 2" key="1">
    <citation type="submission" date="2019-08" db="EMBL/GenBank/DDBJ databases">
        <title>In-depth cultivation of the pig gut microbiome towards novel bacterial diversity and tailored functional studies.</title>
        <authorList>
            <person name="Wylensek D."/>
            <person name="Hitch T.C.A."/>
            <person name="Clavel T."/>
        </authorList>
    </citation>
    <scope>NUCLEOTIDE SEQUENCE [LARGE SCALE GENOMIC DNA]</scope>
    <source>
        <strain evidence="2">WCA-380-WT-3B3</strain>
    </source>
</reference>
<evidence type="ECO:0000313" key="2">
    <source>
        <dbReference type="Proteomes" id="UP000430222"/>
    </source>
</evidence>
<keyword evidence="2" id="KW-1185">Reference proteome</keyword>